<dbReference type="OrthoDB" id="5600613at2"/>
<reference evidence="1 2" key="1">
    <citation type="submission" date="2006-02" db="EMBL/GenBank/DDBJ databases">
        <authorList>
            <person name="Pinhassi J."/>
            <person name="Pedros-Alio C."/>
            <person name="Ferriera S."/>
            <person name="Johnson J."/>
            <person name="Kravitz S."/>
            <person name="Halpern A."/>
            <person name="Remington K."/>
            <person name="Beeson K."/>
            <person name="Tran B."/>
            <person name="Rogers Y.-H."/>
            <person name="Friedman R."/>
            <person name="Venter J.C."/>
        </authorList>
    </citation>
    <scope>NUCLEOTIDE SEQUENCE [LARGE SCALE GENOMIC DNA]</scope>
    <source>
        <strain evidence="1 2">MED92</strain>
    </source>
</reference>
<organism evidence="1 2">
    <name type="scientific">Neptuniibacter caesariensis</name>
    <dbReference type="NCBI Taxonomy" id="207954"/>
    <lineage>
        <taxon>Bacteria</taxon>
        <taxon>Pseudomonadati</taxon>
        <taxon>Pseudomonadota</taxon>
        <taxon>Gammaproteobacteria</taxon>
        <taxon>Oceanospirillales</taxon>
        <taxon>Oceanospirillaceae</taxon>
        <taxon>Neptuniibacter</taxon>
    </lineage>
</organism>
<proteinExistence type="predicted"/>
<keyword evidence="2" id="KW-1185">Reference proteome</keyword>
<dbReference type="Pfam" id="PF20090">
    <property type="entry name" value="DUF6482"/>
    <property type="match status" value="1"/>
</dbReference>
<dbReference type="Proteomes" id="UP000002171">
    <property type="component" value="Unassembled WGS sequence"/>
</dbReference>
<dbReference type="RefSeq" id="WP_007020380.1">
    <property type="nucleotide sequence ID" value="NZ_CH724125.1"/>
</dbReference>
<name>A0A7U8C3A3_NEPCE</name>
<comment type="caution">
    <text evidence="1">The sequence shown here is derived from an EMBL/GenBank/DDBJ whole genome shotgun (WGS) entry which is preliminary data.</text>
</comment>
<dbReference type="EMBL" id="AAOW01000014">
    <property type="protein sequence ID" value="EAR60708.1"/>
    <property type="molecule type" value="Genomic_DNA"/>
</dbReference>
<sequence>MHKLQIADLSDLQPIELIQIHSLDWMLYQVSISSDNAQKLLYDGDYPCRFHNLLQIKELFETMSVIRYQLIRDNSAYDEMIGQPEALFSDAIAVDLFWKQIESTQH</sequence>
<gene>
    <name evidence="1" type="ORF">MED92_13573</name>
</gene>
<protein>
    <submittedName>
        <fullName evidence="1">Uncharacterized protein</fullName>
    </submittedName>
</protein>
<evidence type="ECO:0000313" key="2">
    <source>
        <dbReference type="Proteomes" id="UP000002171"/>
    </source>
</evidence>
<evidence type="ECO:0000313" key="1">
    <source>
        <dbReference type="EMBL" id="EAR60708.1"/>
    </source>
</evidence>
<dbReference type="InterPro" id="IPR045508">
    <property type="entry name" value="DUF6482"/>
</dbReference>
<dbReference type="AlphaFoldDB" id="A0A7U8C3A3"/>
<accession>A0A7U8C3A3</accession>